<name>A0A284VKE3_9EURY</name>
<evidence type="ECO:0000313" key="1">
    <source>
        <dbReference type="EMBL" id="SNQ59735.1"/>
    </source>
</evidence>
<dbReference type="OrthoDB" id="150907at2157"/>
<reference evidence="2" key="1">
    <citation type="submission" date="2017-06" db="EMBL/GenBank/DDBJ databases">
        <authorList>
            <person name="Cremers G."/>
        </authorList>
    </citation>
    <scope>NUCLEOTIDE SEQUENCE [LARGE SCALE GENOMIC DNA]</scope>
</reference>
<evidence type="ECO:0000313" key="2">
    <source>
        <dbReference type="Proteomes" id="UP000218615"/>
    </source>
</evidence>
<dbReference type="AlphaFoldDB" id="A0A284VKE3"/>
<protein>
    <submittedName>
        <fullName evidence="1">Uncharacterized protein</fullName>
    </submittedName>
</protein>
<gene>
    <name evidence="1" type="ORF">MNV_1300011</name>
</gene>
<proteinExistence type="predicted"/>
<accession>A0A284VKE3</accession>
<organism evidence="1 2">
    <name type="scientific">Candidatus Methanoperedens nitratireducens</name>
    <dbReference type="NCBI Taxonomy" id="1392998"/>
    <lineage>
        <taxon>Archaea</taxon>
        <taxon>Methanobacteriati</taxon>
        <taxon>Methanobacteriota</taxon>
        <taxon>Stenosarchaea group</taxon>
        <taxon>Methanomicrobia</taxon>
        <taxon>Methanosarcinales</taxon>
        <taxon>ANME-2 cluster</taxon>
        <taxon>Candidatus Methanoperedentaceae</taxon>
        <taxon>Candidatus Methanoperedens</taxon>
    </lineage>
</organism>
<keyword evidence="2" id="KW-1185">Reference proteome</keyword>
<dbReference type="RefSeq" id="WP_096204061.1">
    <property type="nucleotide sequence ID" value="NZ_FZMP01000036.1"/>
</dbReference>
<sequence>MAILEVFMNYCTKTLEINFGTLANEIINNVKAKKNLDDRSNIGDFKEFIDLIELNISVLSGKNRANDICNSLRSKAVELTGSQKPQETLMNSDIDREISAFLTKNSLPTEGDIIDYSKYLAMKYGGNAKKVEKEIIEKVKTHVKLSVSRKKPAKK</sequence>
<dbReference type="Proteomes" id="UP000218615">
    <property type="component" value="Unassembled WGS sequence"/>
</dbReference>
<dbReference type="EMBL" id="FZMP01000036">
    <property type="protein sequence ID" value="SNQ59735.1"/>
    <property type="molecule type" value="Genomic_DNA"/>
</dbReference>